<keyword evidence="2" id="KW-0732">Signal</keyword>
<feature type="compositionally biased region" description="Low complexity" evidence="1">
    <location>
        <begin position="102"/>
        <end position="112"/>
    </location>
</feature>
<name>A0A5R8K9N4_9BACT</name>
<gene>
    <name evidence="3" type="ORF">FEM03_19530</name>
</gene>
<evidence type="ECO:0000313" key="4">
    <source>
        <dbReference type="Proteomes" id="UP000306196"/>
    </source>
</evidence>
<dbReference type="AlphaFoldDB" id="A0A5R8K9N4"/>
<evidence type="ECO:0000313" key="3">
    <source>
        <dbReference type="EMBL" id="TLD69062.1"/>
    </source>
</evidence>
<evidence type="ECO:0000256" key="2">
    <source>
        <dbReference type="SAM" id="SignalP"/>
    </source>
</evidence>
<comment type="caution">
    <text evidence="3">The sequence shown here is derived from an EMBL/GenBank/DDBJ whole genome shotgun (WGS) entry which is preliminary data.</text>
</comment>
<protein>
    <submittedName>
        <fullName evidence="3">Uncharacterized protein</fullName>
    </submittedName>
</protein>
<accession>A0A5R8K9N4</accession>
<reference evidence="3 4" key="1">
    <citation type="submission" date="2019-05" db="EMBL/GenBank/DDBJ databases">
        <title>Verrucobacter flavum gen. nov., sp. nov. a new member of the family Verrucomicrobiaceae.</title>
        <authorList>
            <person name="Szuroczki S."/>
            <person name="Abbaszade G."/>
            <person name="Szabo A."/>
            <person name="Felfoldi T."/>
            <person name="Schumann P."/>
            <person name="Boka K."/>
            <person name="Keki Z."/>
            <person name="Toumi M."/>
            <person name="Toth E."/>
        </authorList>
    </citation>
    <scope>NUCLEOTIDE SEQUENCE [LARGE SCALE GENOMIC DNA]</scope>
    <source>
        <strain evidence="3 4">MG-N-17</strain>
    </source>
</reference>
<proteinExistence type="predicted"/>
<dbReference type="RefSeq" id="WP_138087986.1">
    <property type="nucleotide sequence ID" value="NZ_VAUV01000016.1"/>
</dbReference>
<feature type="chain" id="PRO_5024336028" evidence="2">
    <location>
        <begin position="25"/>
        <end position="126"/>
    </location>
</feature>
<organism evidence="3 4">
    <name type="scientific">Phragmitibacter flavus</name>
    <dbReference type="NCBI Taxonomy" id="2576071"/>
    <lineage>
        <taxon>Bacteria</taxon>
        <taxon>Pseudomonadati</taxon>
        <taxon>Verrucomicrobiota</taxon>
        <taxon>Verrucomicrobiia</taxon>
        <taxon>Verrucomicrobiales</taxon>
        <taxon>Verrucomicrobiaceae</taxon>
        <taxon>Phragmitibacter</taxon>
    </lineage>
</organism>
<dbReference type="EMBL" id="VAUV01000016">
    <property type="protein sequence ID" value="TLD69062.1"/>
    <property type="molecule type" value="Genomic_DNA"/>
</dbReference>
<feature type="region of interest" description="Disordered" evidence="1">
    <location>
        <begin position="66"/>
        <end position="126"/>
    </location>
</feature>
<evidence type="ECO:0000256" key="1">
    <source>
        <dbReference type="SAM" id="MobiDB-lite"/>
    </source>
</evidence>
<feature type="signal peptide" evidence="2">
    <location>
        <begin position="1"/>
        <end position="24"/>
    </location>
</feature>
<dbReference type="Proteomes" id="UP000306196">
    <property type="component" value="Unassembled WGS sequence"/>
</dbReference>
<feature type="compositionally biased region" description="Basic and acidic residues" evidence="1">
    <location>
        <begin position="79"/>
        <end position="97"/>
    </location>
</feature>
<keyword evidence="4" id="KW-1185">Reference proteome</keyword>
<sequence>MNTKKSLIAGIGAAVLLAAGSVSAEPMKSGGVVYREGKAYVVVDGKTTPINETTVPDGKMMTFSGEMVDAPEAVSGTREGGRASEAQKTENKAEQKSGTDASSSTNNPSTTSGRGADVVTPDTKKN</sequence>